<feature type="region of interest" description="Disordered" evidence="1">
    <location>
        <begin position="727"/>
        <end position="763"/>
    </location>
</feature>
<accession>A0A0F7U698</accession>
<feature type="region of interest" description="Disordered" evidence="1">
    <location>
        <begin position="2050"/>
        <end position="2134"/>
    </location>
</feature>
<feature type="region of interest" description="Disordered" evidence="1">
    <location>
        <begin position="923"/>
        <end position="942"/>
    </location>
</feature>
<feature type="compositionally biased region" description="Basic and acidic residues" evidence="1">
    <location>
        <begin position="1212"/>
        <end position="1222"/>
    </location>
</feature>
<feature type="compositionally biased region" description="Gly residues" evidence="1">
    <location>
        <begin position="2232"/>
        <end position="2244"/>
    </location>
</feature>
<feature type="compositionally biased region" description="Polar residues" evidence="1">
    <location>
        <begin position="1687"/>
        <end position="1709"/>
    </location>
</feature>
<reference evidence="2" key="1">
    <citation type="journal article" date="2015" name="PLoS ONE">
        <title>Comprehensive Evaluation of Toxoplasma gondii VEG and Neospora caninum LIV Genomes with Tachyzoite Stage Transcriptome and Proteome Defines Novel Transcript Features.</title>
        <authorList>
            <person name="Ramaprasad A."/>
            <person name="Mourier T."/>
            <person name="Naeem R."/>
            <person name="Malas T.B."/>
            <person name="Moussa E."/>
            <person name="Panigrahi A."/>
            <person name="Vermont S.J."/>
            <person name="Otto T.D."/>
            <person name="Wastling J."/>
            <person name="Pain A."/>
        </authorList>
    </citation>
    <scope>NUCLEOTIDE SEQUENCE</scope>
    <source>
        <strain evidence="2">Liverpool</strain>
    </source>
</reference>
<proteinExistence type="predicted"/>
<feature type="region of interest" description="Disordered" evidence="1">
    <location>
        <begin position="2172"/>
        <end position="2244"/>
    </location>
</feature>
<feature type="region of interest" description="Disordered" evidence="1">
    <location>
        <begin position="1192"/>
        <end position="1291"/>
    </location>
</feature>
<organism evidence="2">
    <name type="scientific">Neospora caninum (strain Liverpool)</name>
    <dbReference type="NCBI Taxonomy" id="572307"/>
    <lineage>
        <taxon>Eukaryota</taxon>
        <taxon>Sar</taxon>
        <taxon>Alveolata</taxon>
        <taxon>Apicomplexa</taxon>
        <taxon>Conoidasida</taxon>
        <taxon>Coccidia</taxon>
        <taxon>Eucoccidiorida</taxon>
        <taxon>Eimeriorina</taxon>
        <taxon>Sarcocystidae</taxon>
        <taxon>Neospora</taxon>
    </lineage>
</organism>
<name>A0A0F7U698_NEOCL</name>
<feature type="compositionally biased region" description="Polar residues" evidence="1">
    <location>
        <begin position="823"/>
        <end position="832"/>
    </location>
</feature>
<evidence type="ECO:0008006" key="3">
    <source>
        <dbReference type="Google" id="ProtNLM"/>
    </source>
</evidence>
<protein>
    <recommendedName>
        <fullName evidence="3">C3H1-type domain-containing protein</fullName>
    </recommendedName>
</protein>
<feature type="region of interest" description="Disordered" evidence="1">
    <location>
        <begin position="1783"/>
        <end position="1809"/>
    </location>
</feature>
<feature type="region of interest" description="Disordered" evidence="1">
    <location>
        <begin position="585"/>
        <end position="627"/>
    </location>
</feature>
<sequence>MTSFLRMSVFSTPSLASSNVPMPPRSPFTQTTASRGAFACPPSEGQQYFAAAAFPALSSLAPSCGSPACGSPPSVFSLTSGTPNSTGTVQPSSTGAKPSGSSTPLSDAVSFLGRQVISSPWSNAPVPVGRMQPQSANMHASGVGVGSGTVGGVGSPMGTASSSAYAASPGFPCRGSATSAFAPFQLPQPLHPLGPTVVAADMGQAYGSTLLNTNTVPGSSAGPQGPGVSPGVFTGCGLRNERVMIGSLNLVGAGPSPVPVQASGVPISRHFDVRRPAPFDLAKFDRRDPHVHFYLPVDCPHSRRCSDGCCPLAHTKLEKIFHPIVYKTQTCQMSLSSRCEYYSKCAFYHNDKDRLEADAAWRLWEHRWSSWRQQVDQILGMHNKLEKEIKRKVDGILKIRMPRQQPFQRQQQQRQAAVDAHAMTLNQATTCHQDAQSRQPGLGPISEPHLHSYQRMMQGAQAQQHIMGPVVHQVTNTAATQGVQNLLNMQQSALHIDQDKGAAGVGFQVPPGSSSDSQRGTAGDSPWLWVAENTCQPDASRSGVDMHGAYDTSFGFRHTASGSLFGAHTVGRGDTLLFASNNGDSAGCGRTRSSVNDLQPQKIESSEPEGGSGHRHEGATEPCATRPSSGLQIFPGDQHGRSTKGFDVTTDSPAVFAPRRGARQQIEGGPCGLHKRQGEAPGCFGSGACLRDSPEDIWHVGTKQYTSFRPHPASRGYVGEDYTHSDGVDTVFEDDQSGGLDLSARGGDRRREEEAGTSLAPGSAASCSSYENFKQTQRQRYLSETIHFGTVQMAPVPAVPGTWTAGGGRVGGAVQSSSRGQQLSGHQVNSPECVSGEGTASREVSITSADAFLTGSPVVLGAGSSPGDRLDGQTTPADTTEAKGPKVGGARGYRETMVDSWDPTGTAASSQRSSVITGSNRLLAAGGTPRASPATAPGSMSNRGEMTDVVVRACQQSLQVRQRQGETAGAERESRCGINDEIASVAVPDAGETGSADGGKGSQSTDERTRSSGDAEEMANRTAKNQCTLVEDAAVSEGRADRREEDLEDAGGATVAMCQKGADQRRLQEMRGLEACSGKADASLYACGQVPGTGSSPPVRTGPHLESLGMQAALHEEMNLRHMQTVPHETGATLPPAVSDYAPYTLLDFCFLDDDNDGSTGHRSRLDSAASGSGSADSSVYFRAQVGNTSGAQCNQTGGASGQPGALSPQRGEGDRGGKAAEDDGGTEGCRGDAGVVSSVGADRETERPPQHGFSTVADPDYRPWNADTSFASRGDAGGEEGPYPAEGESASERAGVSPAMFNCKAAEFYWLQSTHGKTNSREMCGTGLGDIPAAALASTAQDRFIHESQPLCGSDGHLRMSTVLKSPENQQTSSRVRSSFIAEGSGEVGSTGGSRPRSRDADGRLQQEGLRCGTETEQMDHFTERMKEVTTAVNDQMLQETSAGKYNEKLSLLYSAYSVPEVSAQQQLIDPIAFPELQMRAEGPNVPRNDDMKHKCTNHPSRPVQQQGSTPATEEQDELGNRGGTKEKKSCDGGGRAEATGDFGQDVSKLLESSAGSCGRQETVKDLEPSGLQTTSFLSDFAFQPYRPVVAASDTERSCEVKLRGITHYDRGRRSTVASMIEACSRCSTSTTGFEDVLARGDTSSVGVGFPSRASSFSAGGITGLAPVSRSNSCASPYGLRPGGRTNDSLSVGASSTSPESLSVASPTSGSGVGSLSSVPEERHMGHTKGCCGAACEVGEVPHETSFISLAASVQGGDISAGNADVATSQAGRSGCGNLQPELLGGSKLTGEQGSGESCQAVDPSTEHDVQEERIGKCCAATARSVEDPLCGEGRGSRTHEYLPSYIIDHENSAKCSHCVYYQHLTEHLKGMLHTAMEEVQRLRCGPGVPRGYDGDQGGTPGGSERVLFPAPGLTQCERSLESYLDLATPGASLVFPISSFSNVHLPRVEESVPDTTLRSPSSPLVASGGGTVEAALLGTEQPELEARSIMDVLEGIQAGLGSLAVEPPLLDPGGENPASTEKAIGFRGGKMPRPSAPFLSALARLTTAAPSSEARSSGTQVAVHGPRRRESSSGVVKRKASEDSASSGYQEAFEEEQRLELSKPVSAPSGSMRDRVQAPGLKGAQDSQNSAPTSLLASLLTGKQLSEKENPGCDGAPCCGGSGVATSPATANTTFRGGAAEVSDRVSGEGSENGGRESEKGMSKESGKELQEIKRGDGGQICTGEDATKHGGGSREFGTGLV</sequence>
<dbReference type="EMBL" id="LN714478">
    <property type="protein sequence ID" value="CEL65339.1"/>
    <property type="molecule type" value="Genomic_DNA"/>
</dbReference>
<feature type="region of interest" description="Disordered" evidence="1">
    <location>
        <begin position="810"/>
        <end position="836"/>
    </location>
</feature>
<feature type="region of interest" description="Disordered" evidence="1">
    <location>
        <begin position="1483"/>
        <end position="1545"/>
    </location>
</feature>
<evidence type="ECO:0000313" key="2">
    <source>
        <dbReference type="EMBL" id="CEL65339.1"/>
    </source>
</evidence>
<feature type="compositionally biased region" description="Low complexity" evidence="1">
    <location>
        <begin position="812"/>
        <end position="822"/>
    </location>
</feature>
<feature type="region of interest" description="Disordered" evidence="1">
    <location>
        <begin position="1366"/>
        <end position="1413"/>
    </location>
</feature>
<feature type="region of interest" description="Disordered" evidence="1">
    <location>
        <begin position="80"/>
        <end position="105"/>
    </location>
</feature>
<feature type="region of interest" description="Disordered" evidence="1">
    <location>
        <begin position="2009"/>
        <end position="2033"/>
    </location>
</feature>
<gene>
    <name evidence="2" type="ORF">BN1204_011940</name>
</gene>
<feature type="compositionally biased region" description="Polar residues" evidence="1">
    <location>
        <begin position="2050"/>
        <end position="2062"/>
    </location>
</feature>
<feature type="compositionally biased region" description="Basic and acidic residues" evidence="1">
    <location>
        <begin position="2196"/>
        <end position="2219"/>
    </location>
</feature>
<feature type="region of interest" description="Disordered" evidence="1">
    <location>
        <begin position="861"/>
        <end position="891"/>
    </location>
</feature>
<feature type="compositionally biased region" description="Polar residues" evidence="1">
    <location>
        <begin position="1499"/>
        <end position="1514"/>
    </location>
</feature>
<feature type="compositionally biased region" description="Polar residues" evidence="1">
    <location>
        <begin position="591"/>
        <end position="603"/>
    </location>
</feature>
<evidence type="ECO:0000256" key="1">
    <source>
        <dbReference type="SAM" id="MobiDB-lite"/>
    </source>
</evidence>
<feature type="region of interest" description="Disordered" evidence="1">
    <location>
        <begin position="1677"/>
        <end position="1723"/>
    </location>
</feature>
<feature type="region of interest" description="Disordered" evidence="1">
    <location>
        <begin position="985"/>
        <end position="1023"/>
    </location>
</feature>
<feature type="compositionally biased region" description="Polar residues" evidence="1">
    <location>
        <begin position="1366"/>
        <end position="1378"/>
    </location>
</feature>